<comment type="caution">
    <text evidence="4">The sequence shown here is derived from an EMBL/GenBank/DDBJ whole genome shotgun (WGS) entry which is preliminary data.</text>
</comment>
<dbReference type="InterPro" id="IPR016181">
    <property type="entry name" value="Acyl_CoA_acyltransferase"/>
</dbReference>
<keyword evidence="5" id="KW-1185">Reference proteome</keyword>
<evidence type="ECO:0000256" key="2">
    <source>
        <dbReference type="ARBA" id="ARBA00023315"/>
    </source>
</evidence>
<dbReference type="EMBL" id="JALIEB010000008">
    <property type="protein sequence ID" value="MCV3272324.1"/>
    <property type="molecule type" value="Genomic_DNA"/>
</dbReference>
<feature type="domain" description="N-acetyltransferase" evidence="3">
    <location>
        <begin position="5"/>
        <end position="171"/>
    </location>
</feature>
<name>A0ABT3BGT7_9RHOB</name>
<keyword evidence="2" id="KW-0012">Acyltransferase</keyword>
<evidence type="ECO:0000259" key="3">
    <source>
        <dbReference type="PROSITE" id="PS51186"/>
    </source>
</evidence>
<evidence type="ECO:0000313" key="4">
    <source>
        <dbReference type="EMBL" id="MCV3272324.1"/>
    </source>
</evidence>
<gene>
    <name evidence="4" type="ORF">MUB52_12875</name>
</gene>
<accession>A0ABT3BGT7</accession>
<dbReference type="PROSITE" id="PS51186">
    <property type="entry name" value="GNAT"/>
    <property type="match status" value="1"/>
</dbReference>
<reference evidence="4 5" key="1">
    <citation type="submission" date="2022-04" db="EMBL/GenBank/DDBJ databases">
        <title>Roseobacter sp. WL0113 is a bacterium isolated from neritic sediment.</title>
        <authorList>
            <person name="Wang L."/>
            <person name="He W."/>
            <person name="Zhang D.-F."/>
        </authorList>
    </citation>
    <scope>NUCLEOTIDE SEQUENCE [LARGE SCALE GENOMIC DNA]</scope>
    <source>
        <strain evidence="4 5">WL0113</strain>
    </source>
</reference>
<dbReference type="RefSeq" id="WP_263844650.1">
    <property type="nucleotide sequence ID" value="NZ_JALIEB010000008.1"/>
</dbReference>
<sequence length="171" mass="19127">MTGALHIRPATSPADLDAVRTLCWEYRDYLVSFSPEHRPLMETFYPEEGYARLMHGIAEKHARPRGIILLAELDDRPVGCGMTHALNDEDAEIKRVFVRAEARGTGAGQALSQALVDQARADGYARVFLDTSADFKGAQRLYERLGFQARGPYAELPPDTADKLVFYELKL</sequence>
<dbReference type="Gene3D" id="3.40.630.30">
    <property type="match status" value="1"/>
</dbReference>
<dbReference type="PANTHER" id="PTHR43877">
    <property type="entry name" value="AMINOALKYLPHOSPHONATE N-ACETYLTRANSFERASE-RELATED-RELATED"/>
    <property type="match status" value="1"/>
</dbReference>
<dbReference type="Proteomes" id="UP001208690">
    <property type="component" value="Unassembled WGS sequence"/>
</dbReference>
<dbReference type="CDD" id="cd04301">
    <property type="entry name" value="NAT_SF"/>
    <property type="match status" value="1"/>
</dbReference>
<organism evidence="4 5">
    <name type="scientific">Roseobacter sinensis</name>
    <dbReference type="NCBI Taxonomy" id="2931391"/>
    <lineage>
        <taxon>Bacteria</taxon>
        <taxon>Pseudomonadati</taxon>
        <taxon>Pseudomonadota</taxon>
        <taxon>Alphaproteobacteria</taxon>
        <taxon>Rhodobacterales</taxon>
        <taxon>Roseobacteraceae</taxon>
        <taxon>Roseobacter</taxon>
    </lineage>
</organism>
<dbReference type="InterPro" id="IPR050832">
    <property type="entry name" value="Bact_Acetyltransf"/>
</dbReference>
<evidence type="ECO:0000256" key="1">
    <source>
        <dbReference type="ARBA" id="ARBA00022679"/>
    </source>
</evidence>
<protein>
    <submittedName>
        <fullName evidence="4">GNAT family N-acetyltransferase</fullName>
    </submittedName>
</protein>
<keyword evidence="1" id="KW-0808">Transferase</keyword>
<dbReference type="PANTHER" id="PTHR43877:SF2">
    <property type="entry name" value="AMINOALKYLPHOSPHONATE N-ACETYLTRANSFERASE-RELATED"/>
    <property type="match status" value="1"/>
</dbReference>
<dbReference type="Pfam" id="PF00583">
    <property type="entry name" value="Acetyltransf_1"/>
    <property type="match status" value="1"/>
</dbReference>
<dbReference type="SUPFAM" id="SSF55729">
    <property type="entry name" value="Acyl-CoA N-acyltransferases (Nat)"/>
    <property type="match status" value="1"/>
</dbReference>
<evidence type="ECO:0000313" key="5">
    <source>
        <dbReference type="Proteomes" id="UP001208690"/>
    </source>
</evidence>
<dbReference type="InterPro" id="IPR000182">
    <property type="entry name" value="GNAT_dom"/>
</dbReference>
<proteinExistence type="predicted"/>